<dbReference type="InterPro" id="IPR036950">
    <property type="entry name" value="PBP_transglycosylase"/>
</dbReference>
<evidence type="ECO:0000256" key="3">
    <source>
        <dbReference type="ARBA" id="ARBA00007739"/>
    </source>
</evidence>
<evidence type="ECO:0000313" key="17">
    <source>
        <dbReference type="Proteomes" id="UP000031971"/>
    </source>
</evidence>
<evidence type="ECO:0000256" key="7">
    <source>
        <dbReference type="ARBA" id="ARBA00022679"/>
    </source>
</evidence>
<keyword evidence="4" id="KW-0121">Carboxypeptidase</keyword>
<dbReference type="GO" id="GO:0004180">
    <property type="term" value="F:carboxypeptidase activity"/>
    <property type="evidence" value="ECO:0007669"/>
    <property type="project" value="UniProtKB-KW"/>
</dbReference>
<sequence>MTRGRRAAFGITAGLVLTLAVLWPRADLAAPAMTRILLDRHGTFLAQSGGSDATGYGYWPVERVPERVAAAIIAIEDRRFTAHPGVDPVATVRAAAERLRGAGRSGASTIAMQVARMQMPGPRTLPRKLLEAATAMIMVARHGREEVLRHYLRLVPFGNGSHGIAHAARWYLDKPVDDLSWAEIAFLSAIPQAPARMNPYTSEGKARAVRRGHRILAHLHQAGLMGAEEFALAESQIEHLVVPRHGRRPAEMIHPVLRLQRALAASPSPVAPLVFTTLDLAVQRRVQEAASRLMPDWRARGAEQVAVVVMDRSSREVLAWLGSESYFSPQGGAIDFTAVSRSPGSALKPLIYALALDRGRIAANTILADLPETQWGIDNSDHDYLGPMLPRQALANSRNVPAVSVLRQAGLDETHLFLSTLGVHDNTQAASRYGLVLAVGAMPTTLERLIRAYGAIADDGRLKDLSWWRGQEVSPPGQVLAAATARQITLFLSDPAARLPTFPRLGANEAGIPIAIKTGTSQGYRDAWAVTWTIDTMVGVWTGRARGTTMQAMTGAQSSARLAQEILVGLREARPDSLAERAFPPPANYRPVELCARTGLRSAGRCSQTLVEWFADGRPPEEDDVFQLLKVDLRNGLLAAPWTPGDYVVERTFAAFPPEHAAWGSANALAPPPTELSPLDRPSDRAPTAARPGAVGTRDAGAGLRVIAPRDGLRMARNPETPPEADMLNLRATVGRGVTTVVWLVDGRPWAEAGAHDPVHWPLSAGTHVFQVTSQDGTQRSAPVAISVE</sequence>
<dbReference type="SUPFAM" id="SSF56601">
    <property type="entry name" value="beta-lactamase/transpeptidase-like"/>
    <property type="match status" value="1"/>
</dbReference>
<evidence type="ECO:0000256" key="12">
    <source>
        <dbReference type="SAM" id="MobiDB-lite"/>
    </source>
</evidence>
<dbReference type="InterPro" id="IPR023346">
    <property type="entry name" value="Lysozyme-like_dom_sf"/>
</dbReference>
<feature type="domain" description="Penicillin-binding C-terminal" evidence="15">
    <location>
        <begin position="698"/>
        <end position="781"/>
    </location>
</feature>
<comment type="pathway">
    <text evidence="1">Cell wall biogenesis; peptidoglycan biosynthesis.</text>
</comment>
<protein>
    <recommendedName>
        <fullName evidence="10">peptidoglycan glycosyltransferase</fullName>
        <ecNumber evidence="10">2.4.99.28</ecNumber>
    </recommendedName>
</protein>
<evidence type="ECO:0000259" key="13">
    <source>
        <dbReference type="Pfam" id="PF00905"/>
    </source>
</evidence>
<keyword evidence="8" id="KW-0378">Hydrolase</keyword>
<dbReference type="STRING" id="272627.CCC_01500"/>
<accession>A0A0C2YKM2</accession>
<dbReference type="SUPFAM" id="SSF53955">
    <property type="entry name" value="Lysozyme-like"/>
    <property type="match status" value="1"/>
</dbReference>
<evidence type="ECO:0000259" key="14">
    <source>
        <dbReference type="Pfam" id="PF00912"/>
    </source>
</evidence>
<evidence type="ECO:0000256" key="2">
    <source>
        <dbReference type="ARBA" id="ARBA00007090"/>
    </source>
</evidence>
<evidence type="ECO:0000256" key="10">
    <source>
        <dbReference type="ARBA" id="ARBA00044770"/>
    </source>
</evidence>
<dbReference type="InterPro" id="IPR001264">
    <property type="entry name" value="Glyco_trans_51"/>
</dbReference>
<comment type="catalytic activity">
    <reaction evidence="11">
        <text>[GlcNAc-(1-&gt;4)-Mur2Ac(oyl-L-Ala-gamma-D-Glu-L-Lys-D-Ala-D-Ala)](n)-di-trans,octa-cis-undecaprenyl diphosphate + beta-D-GlcNAc-(1-&gt;4)-Mur2Ac(oyl-L-Ala-gamma-D-Glu-L-Lys-D-Ala-D-Ala)-di-trans,octa-cis-undecaprenyl diphosphate = [GlcNAc-(1-&gt;4)-Mur2Ac(oyl-L-Ala-gamma-D-Glu-L-Lys-D-Ala-D-Ala)](n+1)-di-trans,octa-cis-undecaprenyl diphosphate + di-trans,octa-cis-undecaprenyl diphosphate + H(+)</text>
        <dbReference type="Rhea" id="RHEA:23708"/>
        <dbReference type="Rhea" id="RHEA-COMP:9602"/>
        <dbReference type="Rhea" id="RHEA-COMP:9603"/>
        <dbReference type="ChEBI" id="CHEBI:15378"/>
        <dbReference type="ChEBI" id="CHEBI:58405"/>
        <dbReference type="ChEBI" id="CHEBI:60033"/>
        <dbReference type="ChEBI" id="CHEBI:78435"/>
        <dbReference type="EC" id="2.4.99.28"/>
    </reaction>
</comment>
<evidence type="ECO:0000256" key="1">
    <source>
        <dbReference type="ARBA" id="ARBA00004752"/>
    </source>
</evidence>
<evidence type="ECO:0000313" key="16">
    <source>
        <dbReference type="EMBL" id="KIM00345.1"/>
    </source>
</evidence>
<dbReference type="InterPro" id="IPR001460">
    <property type="entry name" value="PCN-bd_Tpept"/>
</dbReference>
<dbReference type="OrthoDB" id="9766909at2"/>
<evidence type="ECO:0000256" key="9">
    <source>
        <dbReference type="ARBA" id="ARBA00023268"/>
    </source>
</evidence>
<dbReference type="Gene3D" id="1.10.3810.10">
    <property type="entry name" value="Biosynthetic peptidoglycan transglycosylase-like"/>
    <property type="match status" value="1"/>
</dbReference>
<dbReference type="GO" id="GO:0030288">
    <property type="term" value="C:outer membrane-bounded periplasmic space"/>
    <property type="evidence" value="ECO:0007669"/>
    <property type="project" value="TreeGrafter"/>
</dbReference>
<comment type="caution">
    <text evidence="16">The sequence shown here is derived from an EMBL/GenBank/DDBJ whole genome shotgun (WGS) entry which is preliminary data.</text>
</comment>
<name>A0A0C2YKM2_PARME</name>
<dbReference type="Pfam" id="PF00905">
    <property type="entry name" value="Transpeptidase"/>
    <property type="match status" value="1"/>
</dbReference>
<dbReference type="RefSeq" id="WP_052472902.1">
    <property type="nucleotide sequence ID" value="NZ_JXSL01000019.1"/>
</dbReference>
<dbReference type="Pfam" id="PF06832">
    <property type="entry name" value="BiPBP_C"/>
    <property type="match status" value="1"/>
</dbReference>
<dbReference type="Proteomes" id="UP000031971">
    <property type="component" value="Unassembled WGS sequence"/>
</dbReference>
<evidence type="ECO:0000256" key="8">
    <source>
        <dbReference type="ARBA" id="ARBA00022801"/>
    </source>
</evidence>
<keyword evidence="6" id="KW-0328">Glycosyltransferase</keyword>
<keyword evidence="5" id="KW-0645">Protease</keyword>
<dbReference type="PANTHER" id="PTHR32282">
    <property type="entry name" value="BINDING PROTEIN TRANSPEPTIDASE, PUTATIVE-RELATED"/>
    <property type="match status" value="1"/>
</dbReference>
<evidence type="ECO:0000256" key="5">
    <source>
        <dbReference type="ARBA" id="ARBA00022670"/>
    </source>
</evidence>
<dbReference type="InterPro" id="IPR009647">
    <property type="entry name" value="PBP_C"/>
</dbReference>
<proteinExistence type="inferred from homology"/>
<evidence type="ECO:0000259" key="15">
    <source>
        <dbReference type="Pfam" id="PF06832"/>
    </source>
</evidence>
<dbReference type="GO" id="GO:0008658">
    <property type="term" value="F:penicillin binding"/>
    <property type="evidence" value="ECO:0007669"/>
    <property type="project" value="InterPro"/>
</dbReference>
<dbReference type="AlphaFoldDB" id="A0A0C2YKM2"/>
<keyword evidence="17" id="KW-1185">Reference proteome</keyword>
<dbReference type="PANTHER" id="PTHR32282:SF15">
    <property type="entry name" value="PENICILLIN-BINDING PROTEIN 1C"/>
    <property type="match status" value="1"/>
</dbReference>
<dbReference type="GO" id="GO:0008955">
    <property type="term" value="F:peptidoglycan glycosyltransferase activity"/>
    <property type="evidence" value="ECO:0007669"/>
    <property type="project" value="UniProtKB-EC"/>
</dbReference>
<dbReference type="EMBL" id="JXSL01000019">
    <property type="protein sequence ID" value="KIM00345.1"/>
    <property type="molecule type" value="Genomic_DNA"/>
</dbReference>
<organism evidence="16 17">
    <name type="scientific">Paramagnetospirillum magnetotacticum MS-1</name>
    <dbReference type="NCBI Taxonomy" id="272627"/>
    <lineage>
        <taxon>Bacteria</taxon>
        <taxon>Pseudomonadati</taxon>
        <taxon>Pseudomonadota</taxon>
        <taxon>Alphaproteobacteria</taxon>
        <taxon>Rhodospirillales</taxon>
        <taxon>Magnetospirillaceae</taxon>
        <taxon>Paramagnetospirillum</taxon>
    </lineage>
</organism>
<feature type="domain" description="Glycosyl transferase family 51" evidence="14">
    <location>
        <begin position="58"/>
        <end position="218"/>
    </location>
</feature>
<dbReference type="GO" id="GO:0006508">
    <property type="term" value="P:proteolysis"/>
    <property type="evidence" value="ECO:0007669"/>
    <property type="project" value="UniProtKB-KW"/>
</dbReference>
<keyword evidence="7" id="KW-0808">Transferase</keyword>
<evidence type="ECO:0000256" key="4">
    <source>
        <dbReference type="ARBA" id="ARBA00022645"/>
    </source>
</evidence>
<dbReference type="UniPathway" id="UPA00219"/>
<dbReference type="InterPro" id="IPR050396">
    <property type="entry name" value="Glycosyltr_51/Transpeptidase"/>
</dbReference>
<evidence type="ECO:0000256" key="11">
    <source>
        <dbReference type="ARBA" id="ARBA00049902"/>
    </source>
</evidence>
<feature type="domain" description="Penicillin-binding protein transpeptidase" evidence="13">
    <location>
        <begin position="306"/>
        <end position="533"/>
    </location>
</feature>
<feature type="region of interest" description="Disordered" evidence="12">
    <location>
        <begin position="666"/>
        <end position="697"/>
    </location>
</feature>
<dbReference type="GO" id="GO:0009252">
    <property type="term" value="P:peptidoglycan biosynthetic process"/>
    <property type="evidence" value="ECO:0007669"/>
    <property type="project" value="UniProtKB-UniPathway"/>
</dbReference>
<dbReference type="EC" id="2.4.99.28" evidence="10"/>
<evidence type="ECO:0000256" key="6">
    <source>
        <dbReference type="ARBA" id="ARBA00022676"/>
    </source>
</evidence>
<reference evidence="16 17" key="1">
    <citation type="submission" date="2015-01" db="EMBL/GenBank/DDBJ databases">
        <title>Genome Sequence of Magnetospirillum magnetotacticum Strain MS-1.</title>
        <authorList>
            <person name="Marinov G.K."/>
            <person name="Smalley M.D."/>
            <person name="DeSalvo G."/>
        </authorList>
    </citation>
    <scope>NUCLEOTIDE SEQUENCE [LARGE SCALE GENOMIC DNA]</scope>
    <source>
        <strain evidence="16 17">MS-1</strain>
    </source>
</reference>
<comment type="similarity">
    <text evidence="3">In the N-terminal section; belongs to the glycosyltransferase 51 family.</text>
</comment>
<dbReference type="InterPro" id="IPR012338">
    <property type="entry name" value="Beta-lactam/transpept-like"/>
</dbReference>
<gene>
    <name evidence="16" type="ORF">CCC_01500</name>
</gene>
<dbReference type="Gene3D" id="3.40.710.10">
    <property type="entry name" value="DD-peptidase/beta-lactamase superfamily"/>
    <property type="match status" value="1"/>
</dbReference>
<dbReference type="Pfam" id="PF00912">
    <property type="entry name" value="Transgly"/>
    <property type="match status" value="1"/>
</dbReference>
<comment type="similarity">
    <text evidence="2">In the C-terminal section; belongs to the transpeptidase family.</text>
</comment>
<keyword evidence="9" id="KW-0511">Multifunctional enzyme</keyword>